<evidence type="ECO:0000259" key="10">
    <source>
        <dbReference type="PROSITE" id="PS51779"/>
    </source>
</evidence>
<dbReference type="NCBIfam" id="TIGR03303">
    <property type="entry name" value="OM_YaeT"/>
    <property type="match status" value="1"/>
</dbReference>
<dbReference type="AlphaFoldDB" id="A3VJL1"/>
<dbReference type="eggNOG" id="COG4775">
    <property type="taxonomic scope" value="Bacteria"/>
</dbReference>
<dbReference type="GO" id="GO:0051205">
    <property type="term" value="P:protein insertion into membrane"/>
    <property type="evidence" value="ECO:0007669"/>
    <property type="project" value="UniProtKB-UniRule"/>
</dbReference>
<dbReference type="HAMAP" id="MF_01430">
    <property type="entry name" value="OM_assembly_BamA"/>
    <property type="match status" value="1"/>
</dbReference>
<evidence type="ECO:0000256" key="8">
    <source>
        <dbReference type="HAMAP-Rule" id="MF_01430"/>
    </source>
</evidence>
<sequence>MTYNEQRAARAKGLRQSVFAPAATAVFFGVSGASLIVPSAALAQSYNFSSVQIVGTEKIEAATILAYLGFGKNETVSAAQLNDAYQRLQGSGLFDTVRLQPSGRTLVVRVQEQAFISRINIEGNRREDDEDLIAIIQSRPRQVFSPAVAERDAQVIAEYYAQKGRLAAEVTPRIIRRTNGRVDLVFEVIEGRVSEIERLSFSGNRSFADSRLRRVLTSKQAGLLRAFVQSDTYDPGRIEFDKQVLTDFYNSRGFVDFRAEAVAAEAGSSRDGYQVTFKITEGQQFSVGQVNTISEVDGVDTAEFERAARLRQGGVYNPSDVDNAIARMERLAAQKGLNFITVEPRIVRNEREGTLDVTLAITRGPRVIVERIDIEGNQTTLDRVVRSEFRTVEGDPFNPREIRRAAERIRALGYFANVDVQAREGSASDRVVVDVDVEEQGTGSLSFGASYSTASGFGLNASFSESNFLGRGQYISAEFNWGVAVRNYSFSFAEPRLLGRDLELGINAFYYDTLASANANYDTTRLLVEPYLEFPISPSSRVAVKAGVRGSNIANVDPASSAVLMAEAGRGWQIGGHAGLTYTFDSAISGLDDMSRFFLEIDTEVGGLGADNQYLKATALARAQTRIMNDEVTLRAEVEGGALYSIGGAGARVTDRFTLGPEKVRGFRFNGTGPRDLTVANTDALGGNYFVAARVEAQFPLGLPEEYGISGGVFADVGSLWGLDNTLGGTIDDAFYLRSSVGASLFWDTPIGPLRFNYSIPVVKQGYDREGRFEVTIQTQF</sequence>
<proteinExistence type="inferred from homology"/>
<evidence type="ECO:0000256" key="4">
    <source>
        <dbReference type="ARBA" id="ARBA00022729"/>
    </source>
</evidence>
<keyword evidence="6 8" id="KW-0472">Membrane</keyword>
<evidence type="ECO:0000256" key="1">
    <source>
        <dbReference type="ARBA" id="ARBA00004370"/>
    </source>
</evidence>
<protein>
    <recommendedName>
        <fullName evidence="8 9">Outer membrane protein assembly factor BamA</fullName>
    </recommendedName>
</protein>
<dbReference type="InterPro" id="IPR010827">
    <property type="entry name" value="BamA/TamA_POTRA"/>
</dbReference>
<evidence type="ECO:0000313" key="11">
    <source>
        <dbReference type="EMBL" id="EAQ11588.1"/>
    </source>
</evidence>
<feature type="domain" description="POTRA" evidence="10">
    <location>
        <begin position="114"/>
        <end position="191"/>
    </location>
</feature>
<comment type="caution">
    <text evidence="11">The sequence shown here is derived from an EMBL/GenBank/DDBJ whole genome shotgun (WGS) entry which is preliminary data.</text>
</comment>
<dbReference type="PANTHER" id="PTHR12815:SF23">
    <property type="entry name" value="OUTER MEMBRANE PROTEIN ASSEMBLY FACTOR BAMA"/>
    <property type="match status" value="1"/>
</dbReference>
<evidence type="ECO:0000256" key="3">
    <source>
        <dbReference type="ARBA" id="ARBA00022692"/>
    </source>
</evidence>
<evidence type="ECO:0000313" key="12">
    <source>
        <dbReference type="Proteomes" id="UP000002931"/>
    </source>
</evidence>
<dbReference type="RefSeq" id="WP_008328932.1">
    <property type="nucleotide sequence ID" value="NZ_CH902578.1"/>
</dbReference>
<feature type="domain" description="POTRA" evidence="10">
    <location>
        <begin position="367"/>
        <end position="440"/>
    </location>
</feature>
<dbReference type="GO" id="GO:0009279">
    <property type="term" value="C:cell outer membrane"/>
    <property type="evidence" value="ECO:0007669"/>
    <property type="project" value="UniProtKB-SubCell"/>
</dbReference>
<dbReference type="InterPro" id="IPR000184">
    <property type="entry name" value="Bac_surfAg_D15"/>
</dbReference>
<comment type="subcellular location">
    <subcellularLocation>
        <location evidence="8">Cell outer membrane</location>
    </subcellularLocation>
    <subcellularLocation>
        <location evidence="1">Membrane</location>
    </subcellularLocation>
</comment>
<dbReference type="EMBL" id="AAMT01000014">
    <property type="protein sequence ID" value="EAQ11588.1"/>
    <property type="molecule type" value="Genomic_DNA"/>
</dbReference>
<dbReference type="Pfam" id="PF07244">
    <property type="entry name" value="POTRA"/>
    <property type="match status" value="5"/>
</dbReference>
<reference evidence="11 12" key="1">
    <citation type="journal article" date="2010" name="J. Bacteriol.">
        <title>Genome sequences of Pelagibaca bermudensis HTCC2601T and Maritimibacter alkaliphilus HTCC2654T, the type strains of two marine Roseobacter genera.</title>
        <authorList>
            <person name="Thrash J.C."/>
            <person name="Cho J.C."/>
            <person name="Ferriera S."/>
            <person name="Johnson J."/>
            <person name="Vergin K.L."/>
            <person name="Giovannoni S.J."/>
        </authorList>
    </citation>
    <scope>NUCLEOTIDE SEQUENCE [LARGE SCALE GENOMIC DNA]</scope>
    <source>
        <strain evidence="11 12">HTCC2654</strain>
    </source>
</reference>
<evidence type="ECO:0000256" key="2">
    <source>
        <dbReference type="ARBA" id="ARBA00022452"/>
    </source>
</evidence>
<accession>A3VJL1</accession>
<comment type="function">
    <text evidence="8">Part of the outer membrane protein assembly complex, which is involved in assembly and insertion of beta-barrel proteins into the outer membrane.</text>
</comment>
<gene>
    <name evidence="8" type="primary">bamA</name>
    <name evidence="11" type="ORF">RB2654_04134</name>
</gene>
<dbReference type="InterPro" id="IPR034746">
    <property type="entry name" value="POTRA"/>
</dbReference>
<dbReference type="InterPro" id="IPR039910">
    <property type="entry name" value="D15-like"/>
</dbReference>
<keyword evidence="4 8" id="KW-0732">Signal</keyword>
<organism evidence="11 12">
    <name type="scientific">Maritimibacter alkaliphilus HTCC2654</name>
    <dbReference type="NCBI Taxonomy" id="314271"/>
    <lineage>
        <taxon>Bacteria</taxon>
        <taxon>Pseudomonadati</taxon>
        <taxon>Pseudomonadota</taxon>
        <taxon>Alphaproteobacteria</taxon>
        <taxon>Rhodobacterales</taxon>
        <taxon>Roseobacteraceae</taxon>
        <taxon>Maritimibacter</taxon>
    </lineage>
</organism>
<name>A3VJL1_9RHOB</name>
<keyword evidence="5 8" id="KW-0677">Repeat</keyword>
<dbReference type="PIRSF" id="PIRSF006076">
    <property type="entry name" value="OM_assembly_OMP85"/>
    <property type="match status" value="1"/>
</dbReference>
<comment type="subunit">
    <text evidence="8">Part of the Bam complex.</text>
</comment>
<evidence type="ECO:0000256" key="7">
    <source>
        <dbReference type="ARBA" id="ARBA00023237"/>
    </source>
</evidence>
<keyword evidence="2 8" id="KW-1134">Transmembrane beta strand</keyword>
<keyword evidence="7 8" id="KW-0998">Cell outer membrane</keyword>
<dbReference type="GO" id="GO:0043165">
    <property type="term" value="P:Gram-negative-bacterium-type cell outer membrane assembly"/>
    <property type="evidence" value="ECO:0007669"/>
    <property type="project" value="UniProtKB-UniRule"/>
</dbReference>
<dbReference type="InterPro" id="IPR023707">
    <property type="entry name" value="OM_assembly_BamA"/>
</dbReference>
<keyword evidence="3 8" id="KW-0812">Transmembrane</keyword>
<dbReference type="Pfam" id="PF01103">
    <property type="entry name" value="Omp85"/>
    <property type="match status" value="1"/>
</dbReference>
<dbReference type="PANTHER" id="PTHR12815">
    <property type="entry name" value="SORTING AND ASSEMBLY MACHINERY SAMM50 PROTEIN FAMILY MEMBER"/>
    <property type="match status" value="1"/>
</dbReference>
<dbReference type="OrthoDB" id="9803054at2"/>
<dbReference type="PROSITE" id="PS51779">
    <property type="entry name" value="POTRA"/>
    <property type="match status" value="3"/>
</dbReference>
<evidence type="ECO:0000256" key="9">
    <source>
        <dbReference type="NCBIfam" id="TIGR03303"/>
    </source>
</evidence>
<dbReference type="Gene3D" id="3.10.20.310">
    <property type="entry name" value="membrane protein fhac"/>
    <property type="match status" value="5"/>
</dbReference>
<dbReference type="Gene3D" id="2.40.160.50">
    <property type="entry name" value="membrane protein fhac: a member of the omp85/tpsb transporter family"/>
    <property type="match status" value="1"/>
</dbReference>
<keyword evidence="12" id="KW-1185">Reference proteome</keyword>
<comment type="similarity">
    <text evidence="8">Belongs to the BamA family.</text>
</comment>
<dbReference type="HOGENOM" id="CLU_007664_1_2_5"/>
<dbReference type="STRING" id="314271.RB2654_04134"/>
<dbReference type="Proteomes" id="UP000002931">
    <property type="component" value="Unassembled WGS sequence"/>
</dbReference>
<evidence type="ECO:0000256" key="6">
    <source>
        <dbReference type="ARBA" id="ARBA00023136"/>
    </source>
</evidence>
<evidence type="ECO:0000256" key="5">
    <source>
        <dbReference type="ARBA" id="ARBA00022737"/>
    </source>
</evidence>
<feature type="domain" description="POTRA" evidence="10">
    <location>
        <begin position="46"/>
        <end position="113"/>
    </location>
</feature>